<evidence type="ECO:0000313" key="2">
    <source>
        <dbReference type="EMBL" id="SPD14127.1"/>
    </source>
</evidence>
<dbReference type="EMBL" id="OIVN01003883">
    <property type="protein sequence ID" value="SPD14127.1"/>
    <property type="molecule type" value="Genomic_DNA"/>
</dbReference>
<dbReference type="AlphaFoldDB" id="A0A2N9HIS4"/>
<feature type="region of interest" description="Disordered" evidence="1">
    <location>
        <begin position="50"/>
        <end position="71"/>
    </location>
</feature>
<name>A0A2N9HIS4_FAGSY</name>
<reference evidence="2" key="1">
    <citation type="submission" date="2018-02" db="EMBL/GenBank/DDBJ databases">
        <authorList>
            <person name="Cohen D.B."/>
            <person name="Kent A.D."/>
        </authorList>
    </citation>
    <scope>NUCLEOTIDE SEQUENCE</scope>
</reference>
<feature type="compositionally biased region" description="Polar residues" evidence="1">
    <location>
        <begin position="57"/>
        <end position="71"/>
    </location>
</feature>
<accession>A0A2N9HIS4</accession>
<protein>
    <submittedName>
        <fullName evidence="2">Uncharacterized protein</fullName>
    </submittedName>
</protein>
<organism evidence="2">
    <name type="scientific">Fagus sylvatica</name>
    <name type="common">Beechnut</name>
    <dbReference type="NCBI Taxonomy" id="28930"/>
    <lineage>
        <taxon>Eukaryota</taxon>
        <taxon>Viridiplantae</taxon>
        <taxon>Streptophyta</taxon>
        <taxon>Embryophyta</taxon>
        <taxon>Tracheophyta</taxon>
        <taxon>Spermatophyta</taxon>
        <taxon>Magnoliopsida</taxon>
        <taxon>eudicotyledons</taxon>
        <taxon>Gunneridae</taxon>
        <taxon>Pentapetalae</taxon>
        <taxon>rosids</taxon>
        <taxon>fabids</taxon>
        <taxon>Fagales</taxon>
        <taxon>Fagaceae</taxon>
        <taxon>Fagus</taxon>
    </lineage>
</organism>
<proteinExistence type="predicted"/>
<sequence length="71" mass="7898">MVKLRVLNPKLYARLVVCLAADGAVPLSLNLPRLESAKFRSVVEQGTRDLVSKHENQSAIPKSEWNTTLQP</sequence>
<evidence type="ECO:0000256" key="1">
    <source>
        <dbReference type="SAM" id="MobiDB-lite"/>
    </source>
</evidence>
<gene>
    <name evidence="2" type="ORF">FSB_LOCUS42009</name>
</gene>